<dbReference type="EMBL" id="HBEY01001671">
    <property type="protein sequence ID" value="CAD8597546.1"/>
    <property type="molecule type" value="Transcribed_RNA"/>
</dbReference>
<organism evidence="1">
    <name type="scientific">Coccolithus braarudii</name>
    <dbReference type="NCBI Taxonomy" id="221442"/>
    <lineage>
        <taxon>Eukaryota</taxon>
        <taxon>Haptista</taxon>
        <taxon>Haptophyta</taxon>
        <taxon>Prymnesiophyceae</taxon>
        <taxon>Coccolithales</taxon>
        <taxon>Coccolithaceae</taxon>
        <taxon>Coccolithus</taxon>
    </lineage>
</organism>
<dbReference type="AlphaFoldDB" id="A0A7S0KZE4"/>
<sequence length="197" mass="21934">MLQAGTYLGRACDEADESLLHLLLRHPVCIYAKETQAILRPQVTYDADLDAPLEAPNQKVPGVGFALGAEHTEVVGKGVLERQLITQPRLAKLEYTCQQLPQLDVRCDALRPPALSDPTRHEPMKLVCLLLAEVRLRFILLGGKCALDHGLTAARAVRLDVQPFFRVVLFEVPNVPTRAGTSLGRLEALPRWVFRVW</sequence>
<proteinExistence type="predicted"/>
<protein>
    <submittedName>
        <fullName evidence="1">Uncharacterized protein</fullName>
    </submittedName>
</protein>
<gene>
    <name evidence="1" type="ORF">CPEL01642_LOCUS875</name>
</gene>
<accession>A0A7S0KZE4</accession>
<evidence type="ECO:0000313" key="1">
    <source>
        <dbReference type="EMBL" id="CAD8597546.1"/>
    </source>
</evidence>
<name>A0A7S0KZE4_9EUKA</name>
<reference evidence="1" key="1">
    <citation type="submission" date="2021-01" db="EMBL/GenBank/DDBJ databases">
        <authorList>
            <person name="Corre E."/>
            <person name="Pelletier E."/>
            <person name="Niang G."/>
            <person name="Scheremetjew M."/>
            <person name="Finn R."/>
            <person name="Kale V."/>
            <person name="Holt S."/>
            <person name="Cochrane G."/>
            <person name="Meng A."/>
            <person name="Brown T."/>
            <person name="Cohen L."/>
        </authorList>
    </citation>
    <scope>NUCLEOTIDE SEQUENCE</scope>
    <source>
        <strain evidence="1">PLY182g</strain>
    </source>
</reference>